<proteinExistence type="predicted"/>
<keyword evidence="2" id="KW-1185">Reference proteome</keyword>
<reference evidence="1 2" key="1">
    <citation type="submission" date="2020-08" db="EMBL/GenBank/DDBJ databases">
        <title>Genomic Encyclopedia of Type Strains, Phase III (KMG-III): the genomes of soil and plant-associated and newly described type strains.</title>
        <authorList>
            <person name="Whitman W."/>
        </authorList>
    </citation>
    <scope>NUCLEOTIDE SEQUENCE [LARGE SCALE GENOMIC DNA]</scope>
    <source>
        <strain evidence="1 2">CECT 5862</strain>
    </source>
</reference>
<dbReference type="AlphaFoldDB" id="A0A7W5FRQ4"/>
<organism evidence="1 2">
    <name type="scientific">Paenibacillus phyllosphaerae</name>
    <dbReference type="NCBI Taxonomy" id="274593"/>
    <lineage>
        <taxon>Bacteria</taxon>
        <taxon>Bacillati</taxon>
        <taxon>Bacillota</taxon>
        <taxon>Bacilli</taxon>
        <taxon>Bacillales</taxon>
        <taxon>Paenibacillaceae</taxon>
        <taxon>Paenibacillus</taxon>
    </lineage>
</organism>
<accession>A0A7W5FRQ4</accession>
<dbReference type="Proteomes" id="UP000570361">
    <property type="component" value="Unassembled WGS sequence"/>
</dbReference>
<name>A0A7W5FRQ4_9BACL</name>
<protein>
    <submittedName>
        <fullName evidence="1">Uncharacterized protein</fullName>
    </submittedName>
</protein>
<evidence type="ECO:0000313" key="2">
    <source>
        <dbReference type="Proteomes" id="UP000570361"/>
    </source>
</evidence>
<dbReference type="EMBL" id="JACHXK010000036">
    <property type="protein sequence ID" value="MBB3114598.1"/>
    <property type="molecule type" value="Genomic_DNA"/>
</dbReference>
<comment type="caution">
    <text evidence="1">The sequence shown here is derived from an EMBL/GenBank/DDBJ whole genome shotgun (WGS) entry which is preliminary data.</text>
</comment>
<evidence type="ECO:0000313" key="1">
    <source>
        <dbReference type="EMBL" id="MBB3114598.1"/>
    </source>
</evidence>
<dbReference type="RefSeq" id="WP_183604627.1">
    <property type="nucleotide sequence ID" value="NZ_JACHXK010000036.1"/>
</dbReference>
<sequence>MEIKQEVFTVEYAEPHAEVVYYREIQAIGIEDAKLQILLLHPGANIRAVTRNE</sequence>
<gene>
    <name evidence="1" type="ORF">FHS18_006720</name>
</gene>